<dbReference type="Pfam" id="PF14559">
    <property type="entry name" value="TPR_19"/>
    <property type="match status" value="1"/>
</dbReference>
<feature type="repeat" description="TPR" evidence="4">
    <location>
        <begin position="382"/>
        <end position="415"/>
    </location>
</feature>
<dbReference type="InterPro" id="IPR006860">
    <property type="entry name" value="FecR"/>
</dbReference>
<comment type="subcellular location">
    <subcellularLocation>
        <location evidence="1">Cell outer membrane</location>
    </subcellularLocation>
</comment>
<keyword evidence="7" id="KW-1185">Reference proteome</keyword>
<dbReference type="PROSITE" id="PS50005">
    <property type="entry name" value="TPR"/>
    <property type="match status" value="1"/>
</dbReference>
<keyword evidence="4" id="KW-0802">TPR repeat</keyword>
<dbReference type="Pfam" id="PF04773">
    <property type="entry name" value="FecR"/>
    <property type="match status" value="1"/>
</dbReference>
<evidence type="ECO:0000313" key="7">
    <source>
        <dbReference type="Proteomes" id="UP000585437"/>
    </source>
</evidence>
<dbReference type="Gene3D" id="1.25.40.10">
    <property type="entry name" value="Tetratricopeptide repeat domain"/>
    <property type="match status" value="1"/>
</dbReference>
<dbReference type="InterPro" id="IPR019734">
    <property type="entry name" value="TPR_rpt"/>
</dbReference>
<dbReference type="Gene3D" id="2.60.120.1440">
    <property type="match status" value="1"/>
</dbReference>
<dbReference type="SUPFAM" id="SSF48452">
    <property type="entry name" value="TPR-like"/>
    <property type="match status" value="2"/>
</dbReference>
<evidence type="ECO:0000313" key="6">
    <source>
        <dbReference type="EMBL" id="MBB6510706.1"/>
    </source>
</evidence>
<dbReference type="Pfam" id="PF13432">
    <property type="entry name" value="TPR_16"/>
    <property type="match status" value="1"/>
</dbReference>
<gene>
    <name evidence="6" type="ORF">F4695_004098</name>
</gene>
<dbReference type="AlphaFoldDB" id="A0A7X0MTQ5"/>
<keyword evidence="2" id="KW-0472">Membrane</keyword>
<sequence length="1152" mass="124871">MSGDILRTNEVGQLAIVFSDRTQVRLGRNTSMVVKQITSETSSDTVLQLQSGTIWARAERGGPGVQVQTAAAAAAIRGTDWTMTVSGNDTSLTVLDGIVQLANPQGMVDVRAGEAAAATLGQAPRKVVIVESDDREQMLFYLPPREAFERMPPAAVPFADMRRNADRILAIPPEKRSTADLVDLAEAQLSLEGPAKTMGMLGAVERTQLSSTQRDRLILIKAIIAANQARYGEAAALFAQVSHRLDPRRRAIALWGGYYARSLADPSRVEPLPPSNGGPEAAFLRAYAVGFLKDLNASIEALREAERQYPSDPSLPAYRGWIALLLNDRMQAEEAINRSLSRDPHEPTALEARSHFKAGFQGDNDGALADLYEVLKVTPGSSTTWNAIADIHSTRGANREAEAALRKAIELDPIDPISHSNLAIFYLDTNRVKEAKREIDLAMAADPALDQVLIARGRYYLQTGEPDKAVEDLLAGTVSNPADAQGQIVLGAAYYQKGDRVAAEQAIDNADRLDNNDPVISAVRASVAISEYDAPGAIQHARDYVLRARARGGEYTSLGANQQAGSILNSAFRFQGLNAWGEFYSDAVFDPFSGAAYIDESIRGSVNPFANSYLYGEDVINNAPNGQFFSSTLQGLLLEPTLISSPSRGFDILTRPFFEVSVGGGFTAAGGGTGGTGEAEIQGYTNFPNPTSYYANFEWQKSLDARDAGLITDIGTELEVLGGNVFLTTSPTYYDRIVFYYNDAKSTFEQEVTIPGTLPVVTETRQDEIIGRSRNGGLGWSHTFAYENVMNAAILHSGTRRNDTRYSEIDLGTPFPTIPNARERDEYEENAYIAALSHTFKAGDLTWRYGLEGGWISESQTQTIEDLIGGASGTASSSDRTSVASVYVDLLHEIQSNLKAEYAVFGNYLSNDASDGVRLEPRLGLAWSPVEGQWLRAAVMRSSTDLSTPTLSPVSVVGLQPNAFDVAPEGRADTVALRWDAEWTDRFFTAAEFQHQDVRDMQIAVPLTAVPFTTSEGRIDRASLTGNLLLGHGFGLSSTIAYADSEEKGGSLPAGSSLPFIPEWAGQLALTYVNPANVQVSLAANYIGERIGSAGTGLGDYWTLDSKLTWEPLDKRMALILEAFNLLDEEFEVDAGVPAWGRSFKGTLKVRF</sequence>
<evidence type="ECO:0000256" key="1">
    <source>
        <dbReference type="ARBA" id="ARBA00004442"/>
    </source>
</evidence>
<dbReference type="InterPro" id="IPR011990">
    <property type="entry name" value="TPR-like_helical_dom_sf"/>
</dbReference>
<evidence type="ECO:0000256" key="2">
    <source>
        <dbReference type="ARBA" id="ARBA00023136"/>
    </source>
</evidence>
<reference evidence="6 7" key="1">
    <citation type="submission" date="2020-08" db="EMBL/GenBank/DDBJ databases">
        <title>The Agave Microbiome: Exploring the role of microbial communities in plant adaptations to desert environments.</title>
        <authorList>
            <person name="Partida-Martinez L.P."/>
        </authorList>
    </citation>
    <scope>NUCLEOTIDE SEQUENCE [LARGE SCALE GENOMIC DNA]</scope>
    <source>
        <strain evidence="6 7">AS3.12</strain>
    </source>
</reference>
<dbReference type="Gene3D" id="2.40.170.20">
    <property type="entry name" value="TonB-dependent receptor, beta-barrel domain"/>
    <property type="match status" value="1"/>
</dbReference>
<dbReference type="GO" id="GO:0009279">
    <property type="term" value="C:cell outer membrane"/>
    <property type="evidence" value="ECO:0007669"/>
    <property type="project" value="UniProtKB-SubCell"/>
</dbReference>
<proteinExistence type="predicted"/>
<dbReference type="EMBL" id="JACHBU010000010">
    <property type="protein sequence ID" value="MBB6510706.1"/>
    <property type="molecule type" value="Genomic_DNA"/>
</dbReference>
<keyword evidence="3" id="KW-0998">Cell outer membrane</keyword>
<dbReference type="Proteomes" id="UP000585437">
    <property type="component" value="Unassembled WGS sequence"/>
</dbReference>
<name>A0A7X0MTQ5_9HYPH</name>
<dbReference type="SUPFAM" id="SSF56935">
    <property type="entry name" value="Porins"/>
    <property type="match status" value="1"/>
</dbReference>
<feature type="domain" description="FecR protein" evidence="5">
    <location>
        <begin position="5"/>
        <end position="99"/>
    </location>
</feature>
<evidence type="ECO:0000259" key="5">
    <source>
        <dbReference type="Pfam" id="PF04773"/>
    </source>
</evidence>
<organism evidence="6 7">
    <name type="scientific">Rhizobium soli</name>
    <dbReference type="NCBI Taxonomy" id="424798"/>
    <lineage>
        <taxon>Bacteria</taxon>
        <taxon>Pseudomonadati</taxon>
        <taxon>Pseudomonadota</taxon>
        <taxon>Alphaproteobacteria</taxon>
        <taxon>Hyphomicrobiales</taxon>
        <taxon>Rhizobiaceae</taxon>
        <taxon>Rhizobium/Agrobacterium group</taxon>
        <taxon>Rhizobium</taxon>
    </lineage>
</organism>
<dbReference type="SMART" id="SM00028">
    <property type="entry name" value="TPR"/>
    <property type="match status" value="6"/>
</dbReference>
<evidence type="ECO:0000256" key="3">
    <source>
        <dbReference type="ARBA" id="ARBA00023237"/>
    </source>
</evidence>
<dbReference type="PANTHER" id="PTHR38731">
    <property type="entry name" value="LIPL45-RELATED LIPOPROTEIN-RELATED"/>
    <property type="match status" value="1"/>
</dbReference>
<accession>A0A7X0MTQ5</accession>
<comment type="caution">
    <text evidence="6">The sequence shown here is derived from an EMBL/GenBank/DDBJ whole genome shotgun (WGS) entry which is preliminary data.</text>
</comment>
<evidence type="ECO:0000256" key="4">
    <source>
        <dbReference type="PROSITE-ProRule" id="PRU00339"/>
    </source>
</evidence>
<dbReference type="RefSeq" id="WP_343061011.1">
    <property type="nucleotide sequence ID" value="NZ_JACHBU010000010.1"/>
</dbReference>
<protein>
    <submittedName>
        <fullName evidence="6">Tetratricopeptide (TPR) repeat protein</fullName>
    </submittedName>
</protein>
<dbReference type="InterPro" id="IPR036942">
    <property type="entry name" value="Beta-barrel_TonB_sf"/>
</dbReference>